<dbReference type="EMBL" id="JACCAU010000001">
    <property type="protein sequence ID" value="NYH18995.1"/>
    <property type="molecule type" value="Genomic_DNA"/>
</dbReference>
<dbReference type="Proteomes" id="UP000540929">
    <property type="component" value="Unassembled WGS sequence"/>
</dbReference>
<evidence type="ECO:0000313" key="2">
    <source>
        <dbReference type="EMBL" id="NYH22038.1"/>
    </source>
</evidence>
<gene>
    <name evidence="2" type="ORF">GGD40_001517</name>
    <name evidence="1" type="ORF">GGD41_006223</name>
</gene>
<protein>
    <submittedName>
        <fullName evidence="1">Uncharacterized protein</fullName>
    </submittedName>
</protein>
<comment type="caution">
    <text evidence="1">The sequence shown here is derived from an EMBL/GenBank/DDBJ whole genome shotgun (WGS) entry which is preliminary data.</text>
</comment>
<reference evidence="3 4" key="1">
    <citation type="submission" date="2020-07" db="EMBL/GenBank/DDBJ databases">
        <title>Exploring microbial biodiversity for novel pathways involved in the catabolism of aromatic compounds derived from lignin.</title>
        <authorList>
            <person name="Elkins J."/>
        </authorList>
    </citation>
    <scope>NUCLEOTIDE SEQUENCE [LARGE SCALE GENOMIC DNA]</scope>
    <source>
        <strain evidence="1 4">H2C3B</strain>
        <strain evidence="2 3">H2C3C</strain>
    </source>
</reference>
<name>A0A7Z0B3U0_9BURK</name>
<dbReference type="Proteomes" id="UP000572540">
    <property type="component" value="Unassembled WGS sequence"/>
</dbReference>
<dbReference type="RefSeq" id="WP_179705988.1">
    <property type="nucleotide sequence ID" value="NZ_JACCAS010000001.1"/>
</dbReference>
<proteinExistence type="predicted"/>
<evidence type="ECO:0000313" key="3">
    <source>
        <dbReference type="Proteomes" id="UP000540929"/>
    </source>
</evidence>
<sequence length="110" mass="11474">MADETAPWQMVEYEGFEIHVAPFPKTPPADAGSGGSAPAVVDNRYTYVGYVCHPGADAAIPGHAVPFHADGEESFAGHDEALYEGVQVGRSIVEGTHPDLTVLPLVTGGV</sequence>
<dbReference type="AlphaFoldDB" id="A0A7Z0B3U0"/>
<evidence type="ECO:0000313" key="4">
    <source>
        <dbReference type="Proteomes" id="UP000572540"/>
    </source>
</evidence>
<keyword evidence="3" id="KW-1185">Reference proteome</keyword>
<evidence type="ECO:0000313" key="1">
    <source>
        <dbReference type="EMBL" id="NYH18995.1"/>
    </source>
</evidence>
<organism evidence="1 4">
    <name type="scientific">Paraburkholderia bryophila</name>
    <dbReference type="NCBI Taxonomy" id="420952"/>
    <lineage>
        <taxon>Bacteria</taxon>
        <taxon>Pseudomonadati</taxon>
        <taxon>Pseudomonadota</taxon>
        <taxon>Betaproteobacteria</taxon>
        <taxon>Burkholderiales</taxon>
        <taxon>Burkholderiaceae</taxon>
        <taxon>Paraburkholderia</taxon>
    </lineage>
</organism>
<dbReference type="EMBL" id="JACCAS010000001">
    <property type="protein sequence ID" value="NYH22038.1"/>
    <property type="molecule type" value="Genomic_DNA"/>
</dbReference>
<accession>A0A7Z0B3U0</accession>